<feature type="region of interest" description="Disordered" evidence="6">
    <location>
        <begin position="47"/>
        <end position="92"/>
    </location>
</feature>
<dbReference type="Bgee" id="ENSELUG00000020639">
    <property type="expression patterns" value="Expressed in ovary and 4 other cell types or tissues"/>
</dbReference>
<feature type="compositionally biased region" description="Low complexity" evidence="6">
    <location>
        <begin position="390"/>
        <end position="402"/>
    </location>
</feature>
<name>A0A3P8YYG1_ESOLU</name>
<evidence type="ECO:0000313" key="9">
    <source>
        <dbReference type="Proteomes" id="UP000265140"/>
    </source>
</evidence>
<dbReference type="PANTHER" id="PTHR24327">
    <property type="entry name" value="HOMEOBOX PROTEIN"/>
    <property type="match status" value="1"/>
</dbReference>
<dbReference type="GO" id="GO:0042802">
    <property type="term" value="F:identical protein binding"/>
    <property type="evidence" value="ECO:0007669"/>
    <property type="project" value="Ensembl"/>
</dbReference>
<reference evidence="9" key="1">
    <citation type="journal article" date="2014" name="PLoS ONE">
        <title>The genome and linkage map of the northern pike (Esox lucius): conserved synteny revealed between the salmonid sister group and the Neoteleostei.</title>
        <authorList>
            <person name="Rondeau E.B."/>
            <person name="Minkley D.R."/>
            <person name="Leong J.S."/>
            <person name="Messmer A.M."/>
            <person name="Jantzen J.R."/>
            <person name="von Schalburg K.R."/>
            <person name="Lemon C."/>
            <person name="Bird N.H."/>
            <person name="Koop B.F."/>
        </authorList>
    </citation>
    <scope>NUCLEOTIDE SEQUENCE</scope>
</reference>
<keyword evidence="1 4" id="KW-0238">DNA-binding</keyword>
<proteinExistence type="predicted"/>
<reference evidence="8" key="3">
    <citation type="submission" date="2025-08" db="UniProtKB">
        <authorList>
            <consortium name="Ensembl"/>
        </authorList>
    </citation>
    <scope>IDENTIFICATION</scope>
</reference>
<reference evidence="8" key="2">
    <citation type="submission" date="2020-02" db="EMBL/GenBank/DDBJ databases">
        <title>Esox lucius (northern pike) genome, fEsoLuc1, primary haplotype.</title>
        <authorList>
            <person name="Myers G."/>
            <person name="Karagic N."/>
            <person name="Meyer A."/>
            <person name="Pippel M."/>
            <person name="Reichard M."/>
            <person name="Winkler S."/>
            <person name="Tracey A."/>
            <person name="Sims Y."/>
            <person name="Howe K."/>
            <person name="Rhie A."/>
            <person name="Formenti G."/>
            <person name="Durbin R."/>
            <person name="Fedrigo O."/>
            <person name="Jarvis E.D."/>
        </authorList>
    </citation>
    <scope>NUCLEOTIDE SEQUENCE [LARGE SCALE GENOMIC DNA]</scope>
</reference>
<keyword evidence="9" id="KW-1185">Reference proteome</keyword>
<keyword evidence="3 4" id="KW-0539">Nucleus</keyword>
<organism evidence="8 9">
    <name type="scientific">Esox lucius</name>
    <name type="common">Northern pike</name>
    <dbReference type="NCBI Taxonomy" id="8010"/>
    <lineage>
        <taxon>Eukaryota</taxon>
        <taxon>Metazoa</taxon>
        <taxon>Chordata</taxon>
        <taxon>Craniata</taxon>
        <taxon>Vertebrata</taxon>
        <taxon>Euteleostomi</taxon>
        <taxon>Actinopterygii</taxon>
        <taxon>Neopterygii</taxon>
        <taxon>Teleostei</taxon>
        <taxon>Protacanthopterygii</taxon>
        <taxon>Esociformes</taxon>
        <taxon>Esocidae</taxon>
        <taxon>Esox</taxon>
    </lineage>
</organism>
<dbReference type="AlphaFoldDB" id="A0A3P8YYG1"/>
<dbReference type="Gene3D" id="1.10.10.60">
    <property type="entry name" value="Homeodomain-like"/>
    <property type="match status" value="1"/>
</dbReference>
<accession>A0A3P8YYG1</accession>
<dbReference type="PROSITE" id="PS50071">
    <property type="entry name" value="HOMEOBOX_2"/>
    <property type="match status" value="1"/>
</dbReference>
<comment type="subcellular location">
    <subcellularLocation>
        <location evidence="4 5">Nucleus</location>
    </subcellularLocation>
</comment>
<dbReference type="GO" id="GO:0000981">
    <property type="term" value="F:DNA-binding transcription factor activity, RNA polymerase II-specific"/>
    <property type="evidence" value="ECO:0007669"/>
    <property type="project" value="InterPro"/>
</dbReference>
<dbReference type="GO" id="GO:0000978">
    <property type="term" value="F:RNA polymerase II cis-regulatory region sequence-specific DNA binding"/>
    <property type="evidence" value="ECO:0007669"/>
    <property type="project" value="TreeGrafter"/>
</dbReference>
<feature type="compositionally biased region" description="Low complexity" evidence="6">
    <location>
        <begin position="117"/>
        <end position="128"/>
    </location>
</feature>
<feature type="region of interest" description="Disordered" evidence="6">
    <location>
        <begin position="318"/>
        <end position="351"/>
    </location>
</feature>
<dbReference type="GeneID" id="105019534"/>
<evidence type="ECO:0000256" key="3">
    <source>
        <dbReference type="ARBA" id="ARBA00023242"/>
    </source>
</evidence>
<dbReference type="CDD" id="cd00086">
    <property type="entry name" value="homeodomain"/>
    <property type="match status" value="1"/>
</dbReference>
<dbReference type="PROSITE" id="PS00027">
    <property type="entry name" value="HOMEOBOX_1"/>
    <property type="match status" value="1"/>
</dbReference>
<sequence length="402" mass="44199">MADWKLPVSYNYSPSYHAFAYGLMYQAGTEQNHPNFSGWTEYNPPGVGGGYYSQAQQQPQHQSPPRSPEHNIGANNGPYPGSSVLYLSDPHNHTQSGRLLIAHNMATYGQRTKETEPPSSDTPSDSESQVLTSPDSWSSGSSKEGYVPQTNPAIWVKKELNEEVDSGSPNGSEHVSSSYPEEEPTNPQVPGSEECTPQLLPPSPQERNVKITPKQKARTAFSAGQMDALTNRFNIQKYLTPAEMKTLAGLTGLSYKQVKTWFQNRRMKLKRHQKDNSWVSAGYPNHGYPSMPPRPQGEPQVQIPEQPANAQQFREAGFQKSPPLNTPYYAGGYQLPPHPAQPPPRTPGRWPLPPAVTHYEYPNGYSAVRGYGTGSVNPNASINSDGDTNSPMSMAMVPSASQ</sequence>
<dbReference type="GO" id="GO:0090504">
    <property type="term" value="P:epiboly"/>
    <property type="evidence" value="ECO:0007669"/>
    <property type="project" value="Ensembl"/>
</dbReference>
<dbReference type="STRING" id="8010.ENSELUP00000021591"/>
<dbReference type="GO" id="GO:0043622">
    <property type="term" value="P:cortical microtubule organization"/>
    <property type="evidence" value="ECO:0007669"/>
    <property type="project" value="Ensembl"/>
</dbReference>
<dbReference type="OrthoDB" id="6159439at2759"/>
<evidence type="ECO:0000256" key="2">
    <source>
        <dbReference type="ARBA" id="ARBA00023155"/>
    </source>
</evidence>
<dbReference type="GO" id="GO:0045892">
    <property type="term" value="P:negative regulation of DNA-templated transcription"/>
    <property type="evidence" value="ECO:0007669"/>
    <property type="project" value="Ensembl"/>
</dbReference>
<feature type="compositionally biased region" description="Polar residues" evidence="6">
    <location>
        <begin position="129"/>
        <end position="149"/>
    </location>
</feature>
<feature type="region of interest" description="Disordered" evidence="6">
    <location>
        <begin position="110"/>
        <end position="149"/>
    </location>
</feature>
<feature type="compositionally biased region" description="Low complexity" evidence="6">
    <location>
        <begin position="53"/>
        <end position="64"/>
    </location>
</feature>
<dbReference type="KEGG" id="els:105019534"/>
<feature type="DNA-binding region" description="Homeobox" evidence="4">
    <location>
        <begin position="214"/>
        <end position="273"/>
    </location>
</feature>
<dbReference type="PANTHER" id="PTHR24327:SF88">
    <property type="entry name" value="NANOG"/>
    <property type="match status" value="1"/>
</dbReference>
<evidence type="ECO:0000256" key="1">
    <source>
        <dbReference type="ARBA" id="ARBA00023125"/>
    </source>
</evidence>
<evidence type="ECO:0000256" key="6">
    <source>
        <dbReference type="SAM" id="MobiDB-lite"/>
    </source>
</evidence>
<dbReference type="GO" id="GO:1904864">
    <property type="term" value="P:negative regulation of beta-catenin-TCF complex assembly"/>
    <property type="evidence" value="ECO:0007669"/>
    <property type="project" value="Ensembl"/>
</dbReference>
<feature type="region of interest" description="Disordered" evidence="6">
    <location>
        <begin position="367"/>
        <end position="402"/>
    </location>
</feature>
<dbReference type="InterPro" id="IPR001356">
    <property type="entry name" value="HD"/>
</dbReference>
<evidence type="ECO:0000256" key="4">
    <source>
        <dbReference type="PROSITE-ProRule" id="PRU00108"/>
    </source>
</evidence>
<dbReference type="CTD" id="79923"/>
<dbReference type="GO" id="GO:0030036">
    <property type="term" value="P:actin cytoskeleton organization"/>
    <property type="evidence" value="ECO:0007669"/>
    <property type="project" value="Ensembl"/>
</dbReference>
<reference evidence="8" key="4">
    <citation type="submission" date="2025-09" db="UniProtKB">
        <authorList>
            <consortium name="Ensembl"/>
        </authorList>
    </citation>
    <scope>IDENTIFICATION</scope>
</reference>
<protein>
    <recommendedName>
        <fullName evidence="7">Homeobox domain-containing protein</fullName>
    </recommendedName>
</protein>
<feature type="compositionally biased region" description="Pro residues" evidence="6">
    <location>
        <begin position="336"/>
        <end position="351"/>
    </location>
</feature>
<dbReference type="Ensembl" id="ENSELUT00000041918.3">
    <property type="protein sequence ID" value="ENSELUP00000021591.1"/>
    <property type="gene ID" value="ENSELUG00000020639.3"/>
</dbReference>
<dbReference type="GO" id="GO:0106336">
    <property type="term" value="P:yolk syncytial layer development"/>
    <property type="evidence" value="ECO:0007669"/>
    <property type="project" value="Ensembl"/>
</dbReference>
<dbReference type="Proteomes" id="UP000265140">
    <property type="component" value="Chromosome 21"/>
</dbReference>
<feature type="domain" description="Homeobox" evidence="7">
    <location>
        <begin position="212"/>
        <end position="272"/>
    </location>
</feature>
<evidence type="ECO:0000256" key="5">
    <source>
        <dbReference type="RuleBase" id="RU000682"/>
    </source>
</evidence>
<dbReference type="InterPro" id="IPR050460">
    <property type="entry name" value="Distal-less_Homeobox_TF"/>
</dbReference>
<dbReference type="InterPro" id="IPR017970">
    <property type="entry name" value="Homeobox_CS"/>
</dbReference>
<dbReference type="GO" id="GO:0003682">
    <property type="term" value="F:chromatin binding"/>
    <property type="evidence" value="ECO:0007669"/>
    <property type="project" value="Ensembl"/>
</dbReference>
<feature type="region of interest" description="Disordered" evidence="6">
    <location>
        <begin position="163"/>
        <end position="208"/>
    </location>
</feature>
<evidence type="ECO:0000259" key="7">
    <source>
        <dbReference type="PROSITE" id="PS50071"/>
    </source>
</evidence>
<dbReference type="GO" id="GO:0034728">
    <property type="term" value="P:nucleosome organization"/>
    <property type="evidence" value="ECO:0007669"/>
    <property type="project" value="Ensembl"/>
</dbReference>
<dbReference type="InParanoid" id="A0A3P8YYG1"/>
<dbReference type="InterPro" id="IPR009057">
    <property type="entry name" value="Homeodomain-like_sf"/>
</dbReference>
<dbReference type="SMART" id="SM00389">
    <property type="entry name" value="HOX"/>
    <property type="match status" value="1"/>
</dbReference>
<dbReference type="SUPFAM" id="SSF46689">
    <property type="entry name" value="Homeodomain-like"/>
    <property type="match status" value="1"/>
</dbReference>
<feature type="compositionally biased region" description="Polar residues" evidence="6">
    <location>
        <begin position="167"/>
        <end position="189"/>
    </location>
</feature>
<dbReference type="GO" id="GO:0090090">
    <property type="term" value="P:negative regulation of canonical Wnt signaling pathway"/>
    <property type="evidence" value="ECO:0007669"/>
    <property type="project" value="Ensembl"/>
</dbReference>
<dbReference type="GO" id="GO:0001706">
    <property type="term" value="P:endoderm formation"/>
    <property type="evidence" value="ECO:0007669"/>
    <property type="project" value="Ensembl"/>
</dbReference>
<keyword evidence="2 4" id="KW-0371">Homeobox</keyword>
<dbReference type="Pfam" id="PF00046">
    <property type="entry name" value="Homeodomain"/>
    <property type="match status" value="1"/>
</dbReference>
<dbReference type="GO" id="GO:0005634">
    <property type="term" value="C:nucleus"/>
    <property type="evidence" value="ECO:0007669"/>
    <property type="project" value="UniProtKB-SubCell"/>
</dbReference>
<evidence type="ECO:0000313" key="8">
    <source>
        <dbReference type="Ensembl" id="ENSELUP00000021591.1"/>
    </source>
</evidence>
<dbReference type="RefSeq" id="XP_010884100.1">
    <property type="nucleotide sequence ID" value="XM_010885798.5"/>
</dbReference>
<dbReference type="GeneTree" id="ENSGT00670000098076"/>
<dbReference type="GO" id="GO:1905936">
    <property type="term" value="P:regulation of germ cell proliferation"/>
    <property type="evidence" value="ECO:0007669"/>
    <property type="project" value="Ensembl"/>
</dbReference>
<dbReference type="OMA" id="YGLMYPQ"/>
<feature type="compositionally biased region" description="Polar residues" evidence="6">
    <location>
        <begin position="374"/>
        <end position="389"/>
    </location>
</feature>